<proteinExistence type="inferred from homology"/>
<keyword evidence="5 10" id="KW-0678">Repressor</keyword>
<dbReference type="OrthoDB" id="293823at2759"/>
<reference evidence="14 15" key="1">
    <citation type="journal article" date="2009" name="Science">
        <title>Green evolution and dynamic adaptations revealed by genomes of the marine picoeukaryotes Micromonas.</title>
        <authorList>
            <person name="Worden A.Z."/>
            <person name="Lee J.H."/>
            <person name="Mock T."/>
            <person name="Rouze P."/>
            <person name="Simmons M.P."/>
            <person name="Aerts A.L."/>
            <person name="Allen A.E."/>
            <person name="Cuvelier M.L."/>
            <person name="Derelle E."/>
            <person name="Everett M.V."/>
            <person name="Foulon E."/>
            <person name="Grimwood J."/>
            <person name="Gundlach H."/>
            <person name="Henrissat B."/>
            <person name="Napoli C."/>
            <person name="McDonald S.M."/>
            <person name="Parker M.S."/>
            <person name="Rombauts S."/>
            <person name="Salamov A."/>
            <person name="Von Dassow P."/>
            <person name="Badger J.H."/>
            <person name="Coutinho P.M."/>
            <person name="Demir E."/>
            <person name="Dubchak I."/>
            <person name="Gentemann C."/>
            <person name="Eikrem W."/>
            <person name="Gready J.E."/>
            <person name="John U."/>
            <person name="Lanier W."/>
            <person name="Lindquist E.A."/>
            <person name="Lucas S."/>
            <person name="Mayer K.F."/>
            <person name="Moreau H."/>
            <person name="Not F."/>
            <person name="Otillar R."/>
            <person name="Panaud O."/>
            <person name="Pangilinan J."/>
            <person name="Paulsen I."/>
            <person name="Piegu B."/>
            <person name="Poliakov A."/>
            <person name="Robbens S."/>
            <person name="Schmutz J."/>
            <person name="Toulza E."/>
            <person name="Wyss T."/>
            <person name="Zelensky A."/>
            <person name="Zhou K."/>
            <person name="Armbrust E.V."/>
            <person name="Bhattacharya D."/>
            <person name="Goodenough U.W."/>
            <person name="Van de Peer Y."/>
            <person name="Grigoriev I.V."/>
        </authorList>
    </citation>
    <scope>NUCLEOTIDE SEQUENCE [LARGE SCALE GENOMIC DNA]</scope>
    <source>
        <strain evidence="15">RCC299 / NOUM17</strain>
    </source>
</reference>
<feature type="region of interest" description="Disordered" evidence="11">
    <location>
        <begin position="489"/>
        <end position="508"/>
    </location>
</feature>
<feature type="compositionally biased region" description="Basic and acidic residues" evidence="11">
    <location>
        <begin position="300"/>
        <end position="309"/>
    </location>
</feature>
<feature type="compositionally biased region" description="Polar residues" evidence="11">
    <location>
        <begin position="287"/>
        <end position="297"/>
    </location>
</feature>
<keyword evidence="8 10" id="KW-0804">Transcription</keyword>
<accession>C1EIA7</accession>
<keyword evidence="9 10" id="KW-0539">Nucleus</keyword>
<dbReference type="GeneID" id="8249322"/>
<dbReference type="InterPro" id="IPR007282">
    <property type="entry name" value="NOT2/3/5_C"/>
</dbReference>
<dbReference type="GO" id="GO:0005634">
    <property type="term" value="C:nucleus"/>
    <property type="evidence" value="ECO:0007669"/>
    <property type="project" value="UniProtKB-SubCell"/>
</dbReference>
<dbReference type="Pfam" id="PF04065">
    <property type="entry name" value="Not3"/>
    <property type="match status" value="1"/>
</dbReference>
<feature type="compositionally biased region" description="Basic and acidic residues" evidence="11">
    <location>
        <begin position="110"/>
        <end position="127"/>
    </location>
</feature>
<dbReference type="PIRSF" id="PIRSF005290">
    <property type="entry name" value="NOT_su_3_5"/>
    <property type="match status" value="1"/>
</dbReference>
<protein>
    <submittedName>
        <fullName evidence="14">Uncharacterized protein</fullName>
    </submittedName>
</protein>
<evidence type="ECO:0000259" key="12">
    <source>
        <dbReference type="Pfam" id="PF04065"/>
    </source>
</evidence>
<dbReference type="eggNOG" id="KOG2150">
    <property type="taxonomic scope" value="Eukaryota"/>
</dbReference>
<dbReference type="AlphaFoldDB" id="C1EIA7"/>
<feature type="domain" description="NOT2/NOT3/NOT5 C-terminal" evidence="13">
    <location>
        <begin position="551"/>
        <end position="679"/>
    </location>
</feature>
<dbReference type="RefSeq" id="XP_002506569.1">
    <property type="nucleotide sequence ID" value="XM_002506523.1"/>
</dbReference>
<feature type="domain" description="CCR4-Not complex component Not N-terminal" evidence="12">
    <location>
        <begin position="4"/>
        <end position="235"/>
    </location>
</feature>
<dbReference type="OMA" id="CYRRKEN"/>
<evidence type="ECO:0000256" key="7">
    <source>
        <dbReference type="ARBA" id="ARBA00023015"/>
    </source>
</evidence>
<dbReference type="FunCoup" id="C1EIA7">
    <property type="interactions" value="1710"/>
</dbReference>
<feature type="compositionally biased region" description="Pro residues" evidence="11">
    <location>
        <begin position="568"/>
        <end position="580"/>
    </location>
</feature>
<feature type="compositionally biased region" description="Gly residues" evidence="11">
    <location>
        <begin position="367"/>
        <end position="384"/>
    </location>
</feature>
<evidence type="ECO:0000256" key="1">
    <source>
        <dbReference type="ARBA" id="ARBA00004123"/>
    </source>
</evidence>
<feature type="compositionally biased region" description="Low complexity" evidence="11">
    <location>
        <begin position="423"/>
        <end position="434"/>
    </location>
</feature>
<sequence length="684" mass="73838">MGDKRKLQSEIDRTLKKIDEGLDVYDRIYQKVVDAESQSNKEKYEGDLKKEIKKLQRYRDQVKQWASSNDVRDKTPLLEARKLIEGKMESFKIIEKETKTKAFSKQGLEAARERKDPREQARDEAREWLNNSVDELQTQIEAFEAEIESLAETKKSKSKSSSRPPRLGHLEESMSRHHQHIQRMELVLRLVDNEALQPEDVADLKDLVEDYIDRNQDDFEEFGDVEDMYADLELDDLAEAVASGEVSHDVGKPAVLQKLESEEGANNKESADSSNDGAPSKALARGNANSDSSSSLVRQEALRKGKDGSVNDVAKPASPAPTLGSGGKKIPAPLGLSKPLASGGEVPGPSPGLQSGGPVPGPKGREGQLGGNGGSWGAPGGGNGQPLSGQPGSGPGLQQQQSWGFGSGGDPPVFGNQSPNQPTTQGGTSSGAAGVKFPLPKPAPGSPLLGGAQNNQGGSPAKNLPAPKFGVDPSKAGGVNAAAQAQAQAQAAQLAGDPKPAADEDSLALDLPGGVADLADGSKHPLAVRLGGMAHEDPGVNIRLLESAYRNLPTPEDGTWTRRRVEPPAKPPPPSYPSSTPPVLDNPALFERLDADALFFAFYHQQGTAQQYLAARELKRANWRFHKKYATWFARQEDPKVSTEEYEQGSYIYFDFNMSADGGWCQRSKGDFLFEYSQLESEMN</sequence>
<feature type="compositionally biased region" description="Basic and acidic residues" evidence="11">
    <location>
        <begin position="261"/>
        <end position="271"/>
    </location>
</feature>
<feature type="region of interest" description="Disordered" evidence="11">
    <location>
        <begin position="261"/>
        <end position="484"/>
    </location>
</feature>
<evidence type="ECO:0000256" key="8">
    <source>
        <dbReference type="ARBA" id="ARBA00023163"/>
    </source>
</evidence>
<dbReference type="InterPro" id="IPR040168">
    <property type="entry name" value="Not2/3/5"/>
</dbReference>
<gene>
    <name evidence="14" type="ORF">MICPUN_64510</name>
</gene>
<dbReference type="InterPro" id="IPR012270">
    <property type="entry name" value="CCR4-NOT_su3/5"/>
</dbReference>
<keyword evidence="15" id="KW-1185">Reference proteome</keyword>
<feature type="region of interest" description="Disordered" evidence="11">
    <location>
        <begin position="552"/>
        <end position="581"/>
    </location>
</feature>
<dbReference type="Proteomes" id="UP000002009">
    <property type="component" value="Chromosome 15"/>
</dbReference>
<evidence type="ECO:0000259" key="13">
    <source>
        <dbReference type="Pfam" id="PF04153"/>
    </source>
</evidence>
<evidence type="ECO:0000256" key="10">
    <source>
        <dbReference type="PIRNR" id="PIRNR005290"/>
    </source>
</evidence>
<comment type="similarity">
    <text evidence="3 10">Belongs to the CNOT2/3/5 family.</text>
</comment>
<evidence type="ECO:0000256" key="9">
    <source>
        <dbReference type="ARBA" id="ARBA00023242"/>
    </source>
</evidence>
<evidence type="ECO:0000256" key="2">
    <source>
        <dbReference type="ARBA" id="ARBA00004496"/>
    </source>
</evidence>
<evidence type="ECO:0000256" key="3">
    <source>
        <dbReference type="ARBA" id="ARBA00007682"/>
    </source>
</evidence>
<dbReference type="STRING" id="296587.C1EIA7"/>
<dbReference type="PANTHER" id="PTHR23326">
    <property type="entry name" value="CCR4 NOT-RELATED"/>
    <property type="match status" value="1"/>
</dbReference>
<evidence type="ECO:0000256" key="6">
    <source>
        <dbReference type="ARBA" id="ARBA00022553"/>
    </source>
</evidence>
<keyword evidence="7 10" id="KW-0805">Transcription regulation</keyword>
<dbReference type="EMBL" id="CP001333">
    <property type="protein sequence ID" value="ACO67827.1"/>
    <property type="molecule type" value="Genomic_DNA"/>
</dbReference>
<evidence type="ECO:0000256" key="11">
    <source>
        <dbReference type="SAM" id="MobiDB-lite"/>
    </source>
</evidence>
<feature type="compositionally biased region" description="Low complexity" evidence="11">
    <location>
        <begin position="385"/>
        <end position="404"/>
    </location>
</feature>
<comment type="subcellular location">
    <subcellularLocation>
        <location evidence="2 10">Cytoplasm</location>
    </subcellularLocation>
    <subcellularLocation>
        <location evidence="1 10">Nucleus</location>
    </subcellularLocation>
</comment>
<organism evidence="14 15">
    <name type="scientific">Micromonas commoda (strain RCC299 / NOUM17 / CCMP2709)</name>
    <name type="common">Picoplanktonic green alga</name>
    <dbReference type="NCBI Taxonomy" id="296587"/>
    <lineage>
        <taxon>Eukaryota</taxon>
        <taxon>Viridiplantae</taxon>
        <taxon>Chlorophyta</taxon>
        <taxon>Mamiellophyceae</taxon>
        <taxon>Mamiellales</taxon>
        <taxon>Mamiellaceae</taxon>
        <taxon>Micromonas</taxon>
    </lineage>
</organism>
<dbReference type="GO" id="GO:0000932">
    <property type="term" value="C:P-body"/>
    <property type="evidence" value="ECO:0007669"/>
    <property type="project" value="UniProtKB-UniRule"/>
</dbReference>
<dbReference type="GO" id="GO:0006355">
    <property type="term" value="P:regulation of DNA-templated transcription"/>
    <property type="evidence" value="ECO:0007669"/>
    <property type="project" value="InterPro"/>
</dbReference>
<name>C1EIA7_MICCC</name>
<evidence type="ECO:0000256" key="4">
    <source>
        <dbReference type="ARBA" id="ARBA00022490"/>
    </source>
</evidence>
<evidence type="ECO:0000256" key="5">
    <source>
        <dbReference type="ARBA" id="ARBA00022491"/>
    </source>
</evidence>
<dbReference type="KEGG" id="mis:MICPUN_64510"/>
<feature type="region of interest" description="Disordered" evidence="11">
    <location>
        <begin position="103"/>
        <end position="130"/>
    </location>
</feature>
<dbReference type="InParanoid" id="C1EIA7"/>
<feature type="region of interest" description="Disordered" evidence="11">
    <location>
        <begin position="151"/>
        <end position="178"/>
    </location>
</feature>
<keyword evidence="4 10" id="KW-0963">Cytoplasm</keyword>
<evidence type="ECO:0000313" key="14">
    <source>
        <dbReference type="EMBL" id="ACO67827.1"/>
    </source>
</evidence>
<evidence type="ECO:0000313" key="15">
    <source>
        <dbReference type="Proteomes" id="UP000002009"/>
    </source>
</evidence>
<dbReference type="Pfam" id="PF04153">
    <property type="entry name" value="NOT2_3_5_C"/>
    <property type="match status" value="1"/>
</dbReference>
<dbReference type="InterPro" id="IPR007207">
    <property type="entry name" value="Not_N"/>
</dbReference>
<dbReference type="InterPro" id="IPR038635">
    <property type="entry name" value="CCR4-NOT_su2/3/5_C_sf"/>
</dbReference>
<dbReference type="Gene3D" id="2.30.30.1020">
    <property type="entry name" value="CCR4-NOT complex subunit 2/3/5, C-terminal domain"/>
    <property type="match status" value="1"/>
</dbReference>
<keyword evidence="6" id="KW-0597">Phosphoprotein</keyword>
<dbReference type="GO" id="GO:0030015">
    <property type="term" value="C:CCR4-NOT core complex"/>
    <property type="evidence" value="ECO:0007669"/>
    <property type="project" value="UniProtKB-UniRule"/>
</dbReference>